<protein>
    <recommendedName>
        <fullName evidence="3 9">4-diphosphocytidyl-2-C-methyl-D-erythritol kinase</fullName>
        <shortName evidence="9">CMK</shortName>
        <ecNumber evidence="2 9">2.7.1.148</ecNumber>
    </recommendedName>
    <alternativeName>
        <fullName evidence="8 9">4-(cytidine-5'-diphospho)-2-C-methyl-D-erythritol kinase</fullName>
    </alternativeName>
</protein>
<proteinExistence type="inferred from homology"/>
<evidence type="ECO:0000256" key="4">
    <source>
        <dbReference type="ARBA" id="ARBA00022679"/>
    </source>
</evidence>
<dbReference type="NCBIfam" id="TIGR00154">
    <property type="entry name" value="ispE"/>
    <property type="match status" value="1"/>
</dbReference>
<evidence type="ECO:0000256" key="9">
    <source>
        <dbReference type="HAMAP-Rule" id="MF_00061"/>
    </source>
</evidence>
<dbReference type="PANTHER" id="PTHR43527">
    <property type="entry name" value="4-DIPHOSPHOCYTIDYL-2-C-METHYL-D-ERYTHRITOL KINASE, CHLOROPLASTIC"/>
    <property type="match status" value="1"/>
</dbReference>
<dbReference type="SUPFAM" id="SSF55060">
    <property type="entry name" value="GHMP Kinase, C-terminal domain"/>
    <property type="match status" value="1"/>
</dbReference>
<evidence type="ECO:0000256" key="3">
    <source>
        <dbReference type="ARBA" id="ARBA00017473"/>
    </source>
</evidence>
<dbReference type="Pfam" id="PF00288">
    <property type="entry name" value="GHMP_kinases_N"/>
    <property type="match status" value="1"/>
</dbReference>
<dbReference type="InterPro" id="IPR006204">
    <property type="entry name" value="GHMP_kinase_N_dom"/>
</dbReference>
<dbReference type="Proteomes" id="UP000824089">
    <property type="component" value="Unassembled WGS sequence"/>
</dbReference>
<dbReference type="PANTHER" id="PTHR43527:SF2">
    <property type="entry name" value="4-DIPHOSPHOCYTIDYL-2-C-METHYL-D-ERYTHRITOL KINASE, CHLOROPLASTIC"/>
    <property type="match status" value="1"/>
</dbReference>
<name>A0A9D1LBK8_9CLOT</name>
<comment type="caution">
    <text evidence="9">Lacks conserved residue(s) required for the propagation of feature annotation.</text>
</comment>
<keyword evidence="6 9" id="KW-0418">Kinase</keyword>
<keyword evidence="4 9" id="KW-0808">Transferase</keyword>
<keyword evidence="7 9" id="KW-0067">ATP-binding</keyword>
<dbReference type="GO" id="GO:0005524">
    <property type="term" value="F:ATP binding"/>
    <property type="evidence" value="ECO:0007669"/>
    <property type="project" value="UniProtKB-UniRule"/>
</dbReference>
<evidence type="ECO:0000256" key="7">
    <source>
        <dbReference type="ARBA" id="ARBA00022840"/>
    </source>
</evidence>
<reference evidence="12" key="1">
    <citation type="submission" date="2020-10" db="EMBL/GenBank/DDBJ databases">
        <authorList>
            <person name="Gilroy R."/>
        </authorList>
    </citation>
    <scope>NUCLEOTIDE SEQUENCE</scope>
    <source>
        <strain evidence="12">CHK195-4489</strain>
    </source>
</reference>
<comment type="pathway">
    <text evidence="9">Isoprenoid biosynthesis; isopentenyl diphosphate biosynthesis via DXP pathway; isopentenyl diphosphate from 1-deoxy-D-xylulose 5-phosphate: step 3/6.</text>
</comment>
<dbReference type="GO" id="GO:0019288">
    <property type="term" value="P:isopentenyl diphosphate biosynthetic process, methylerythritol 4-phosphate pathway"/>
    <property type="evidence" value="ECO:0007669"/>
    <property type="project" value="UniProtKB-UniRule"/>
</dbReference>
<dbReference type="EMBL" id="DVMM01000200">
    <property type="protein sequence ID" value="HIU30412.1"/>
    <property type="molecule type" value="Genomic_DNA"/>
</dbReference>
<dbReference type="PIRSF" id="PIRSF010376">
    <property type="entry name" value="IspE"/>
    <property type="match status" value="1"/>
</dbReference>
<dbReference type="InterPro" id="IPR013750">
    <property type="entry name" value="GHMP_kinase_C_dom"/>
</dbReference>
<dbReference type="HAMAP" id="MF_00061">
    <property type="entry name" value="IspE"/>
    <property type="match status" value="1"/>
</dbReference>
<dbReference type="InterPro" id="IPR004424">
    <property type="entry name" value="IspE"/>
</dbReference>
<feature type="domain" description="GHMP kinase N-terminal" evidence="10">
    <location>
        <begin position="73"/>
        <end position="149"/>
    </location>
</feature>
<feature type="domain" description="GHMP kinase C-terminal" evidence="11">
    <location>
        <begin position="218"/>
        <end position="282"/>
    </location>
</feature>
<evidence type="ECO:0000256" key="1">
    <source>
        <dbReference type="ARBA" id="ARBA00009684"/>
    </source>
</evidence>
<feature type="active site" evidence="9">
    <location>
        <position position="13"/>
    </location>
</feature>
<evidence type="ECO:0000256" key="8">
    <source>
        <dbReference type="ARBA" id="ARBA00032554"/>
    </source>
</evidence>
<dbReference type="AlphaFoldDB" id="A0A9D1LBK8"/>
<dbReference type="InterPro" id="IPR014721">
    <property type="entry name" value="Ribsml_uS5_D2-typ_fold_subgr"/>
</dbReference>
<evidence type="ECO:0000259" key="10">
    <source>
        <dbReference type="Pfam" id="PF00288"/>
    </source>
</evidence>
<evidence type="ECO:0000313" key="13">
    <source>
        <dbReference type="Proteomes" id="UP000824089"/>
    </source>
</evidence>
<gene>
    <name evidence="9 12" type="primary">ispE</name>
    <name evidence="12" type="ORF">IAD50_08990</name>
</gene>
<accession>A0A9D1LBK8</accession>
<evidence type="ECO:0000259" key="11">
    <source>
        <dbReference type="Pfam" id="PF08544"/>
    </source>
</evidence>
<dbReference type="InterPro" id="IPR036554">
    <property type="entry name" value="GHMP_kinase_C_sf"/>
</dbReference>
<dbReference type="Gene3D" id="3.30.230.10">
    <property type="match status" value="1"/>
</dbReference>
<comment type="catalytic activity">
    <reaction evidence="9">
        <text>4-CDP-2-C-methyl-D-erythritol + ATP = 4-CDP-2-C-methyl-D-erythritol 2-phosphate + ADP + H(+)</text>
        <dbReference type="Rhea" id="RHEA:18437"/>
        <dbReference type="ChEBI" id="CHEBI:15378"/>
        <dbReference type="ChEBI" id="CHEBI:30616"/>
        <dbReference type="ChEBI" id="CHEBI:57823"/>
        <dbReference type="ChEBI" id="CHEBI:57919"/>
        <dbReference type="ChEBI" id="CHEBI:456216"/>
        <dbReference type="EC" id="2.7.1.148"/>
    </reaction>
</comment>
<comment type="similarity">
    <text evidence="1 9">Belongs to the GHMP kinase family. IspE subfamily.</text>
</comment>
<dbReference type="SUPFAM" id="SSF54211">
    <property type="entry name" value="Ribosomal protein S5 domain 2-like"/>
    <property type="match status" value="1"/>
</dbReference>
<dbReference type="Gene3D" id="3.30.70.890">
    <property type="entry name" value="GHMP kinase, C-terminal domain"/>
    <property type="match status" value="1"/>
</dbReference>
<comment type="caution">
    <text evidence="12">The sequence shown here is derived from an EMBL/GenBank/DDBJ whole genome shotgun (WGS) entry which is preliminary data.</text>
</comment>
<organism evidence="12 13">
    <name type="scientific">Candidatus Egerieisoma faecipullorum</name>
    <dbReference type="NCBI Taxonomy" id="2840963"/>
    <lineage>
        <taxon>Bacteria</taxon>
        <taxon>Bacillati</taxon>
        <taxon>Bacillota</taxon>
        <taxon>Clostridia</taxon>
        <taxon>Eubacteriales</taxon>
        <taxon>Clostridiaceae</taxon>
        <taxon>Clostridiaceae incertae sedis</taxon>
        <taxon>Candidatus Egerieisoma</taxon>
    </lineage>
</organism>
<reference evidence="12" key="2">
    <citation type="journal article" date="2021" name="PeerJ">
        <title>Extensive microbial diversity within the chicken gut microbiome revealed by metagenomics and culture.</title>
        <authorList>
            <person name="Gilroy R."/>
            <person name="Ravi A."/>
            <person name="Getino M."/>
            <person name="Pursley I."/>
            <person name="Horton D.L."/>
            <person name="Alikhan N.F."/>
            <person name="Baker D."/>
            <person name="Gharbi K."/>
            <person name="Hall N."/>
            <person name="Watson M."/>
            <person name="Adriaenssens E.M."/>
            <person name="Foster-Nyarko E."/>
            <person name="Jarju S."/>
            <person name="Secka A."/>
            <person name="Antonio M."/>
            <person name="Oren A."/>
            <person name="Chaudhuri R.R."/>
            <person name="La Ragione R."/>
            <person name="Hildebrand F."/>
            <person name="Pallen M.J."/>
        </authorList>
    </citation>
    <scope>NUCLEOTIDE SEQUENCE</scope>
    <source>
        <strain evidence="12">CHK195-4489</strain>
    </source>
</reference>
<comment type="function">
    <text evidence="9">Catalyzes the phosphorylation of the position 2 hydroxy group of 4-diphosphocytidyl-2C-methyl-D-erythritol.</text>
</comment>
<evidence type="ECO:0000256" key="6">
    <source>
        <dbReference type="ARBA" id="ARBA00022777"/>
    </source>
</evidence>
<keyword evidence="9" id="KW-0414">Isoprene biosynthesis</keyword>
<evidence type="ECO:0000313" key="12">
    <source>
        <dbReference type="EMBL" id="HIU30412.1"/>
    </source>
</evidence>
<feature type="active site" evidence="9">
    <location>
        <position position="144"/>
    </location>
</feature>
<evidence type="ECO:0000256" key="2">
    <source>
        <dbReference type="ARBA" id="ARBA00012052"/>
    </source>
</evidence>
<sequence length="300" mass="33283">MRRDFVEIRAYCKINLALDILRLREDGYHEVEMILQTIPLWDTVTLRRTAGSEWRKPVTITSNAQWLPQDEKNTAYRAAYLLARDFSRVDTGTEIHIDKKVPRCGGLGGSSADAAAVLKGMNQLYDLGLSDETLLQYAAQIGSDVPFLLRSGAAVATGTGTELRYIEPFRDGILLLVNPNIDICTPEAYRVYDFLEARGEIPPGAHPDILETVRSMQQSIEKLSEKMKNVLEYPAFYLHPELAELKASLLKHGASAALMSGSGATFFGFFRKGEAQAALQAADFFQGKGYFTFVSGDLTM</sequence>
<dbReference type="EC" id="2.7.1.148" evidence="2 9"/>
<dbReference type="GO" id="GO:0016114">
    <property type="term" value="P:terpenoid biosynthetic process"/>
    <property type="evidence" value="ECO:0007669"/>
    <property type="project" value="UniProtKB-UniRule"/>
</dbReference>
<dbReference type="Pfam" id="PF08544">
    <property type="entry name" value="GHMP_kinases_C"/>
    <property type="match status" value="1"/>
</dbReference>
<dbReference type="GO" id="GO:0050515">
    <property type="term" value="F:4-(cytidine 5'-diphospho)-2-C-methyl-D-erythritol kinase activity"/>
    <property type="evidence" value="ECO:0007669"/>
    <property type="project" value="UniProtKB-UniRule"/>
</dbReference>
<dbReference type="InterPro" id="IPR020568">
    <property type="entry name" value="Ribosomal_Su5_D2-typ_SF"/>
</dbReference>
<keyword evidence="5 9" id="KW-0547">Nucleotide-binding</keyword>
<evidence type="ECO:0000256" key="5">
    <source>
        <dbReference type="ARBA" id="ARBA00022741"/>
    </source>
</evidence>